<dbReference type="GeneID" id="64819292"/>
<name>A0A8T8K241_9EURY</name>
<dbReference type="Proteomes" id="UP000681041">
    <property type="component" value="Chromosome"/>
</dbReference>
<keyword evidence="3" id="KW-1185">Reference proteome</keyword>
<keyword evidence="1" id="KW-0812">Transmembrane</keyword>
<evidence type="ECO:0000313" key="3">
    <source>
        <dbReference type="Proteomes" id="UP000681041"/>
    </source>
</evidence>
<keyword evidence="1" id="KW-0472">Membrane</keyword>
<dbReference type="AlphaFoldDB" id="A0A8T8K241"/>
<feature type="transmembrane region" description="Helical" evidence="1">
    <location>
        <begin position="12"/>
        <end position="32"/>
    </location>
</feature>
<dbReference type="RefSeq" id="WP_211533379.1">
    <property type="nucleotide sequence ID" value="NZ_CP058560.1"/>
</dbReference>
<protein>
    <submittedName>
        <fullName evidence="2">Uncharacterized protein</fullName>
    </submittedName>
</protein>
<organism evidence="2 3">
    <name type="scientific">Methanobacterium alkalithermotolerans</name>
    <dbReference type="NCBI Taxonomy" id="2731220"/>
    <lineage>
        <taxon>Archaea</taxon>
        <taxon>Methanobacteriati</taxon>
        <taxon>Methanobacteriota</taxon>
        <taxon>Methanomada group</taxon>
        <taxon>Methanobacteria</taxon>
        <taxon>Methanobacteriales</taxon>
        <taxon>Methanobacteriaceae</taxon>
        <taxon>Methanobacterium</taxon>
    </lineage>
</organism>
<gene>
    <name evidence="2" type="ORF">HYG87_00970</name>
</gene>
<accession>A0A8T8K241</accession>
<proteinExistence type="predicted"/>
<evidence type="ECO:0000313" key="2">
    <source>
        <dbReference type="EMBL" id="QUH22434.1"/>
    </source>
</evidence>
<sequence length="59" mass="6291">MQDIKGTYSSMYKEIIALAPLFKLAVSIPAVIVLGKVLLHIVAIGVPFAAPASLLNNIR</sequence>
<dbReference type="EMBL" id="CP058560">
    <property type="protein sequence ID" value="QUH22434.1"/>
    <property type="molecule type" value="Genomic_DNA"/>
</dbReference>
<keyword evidence="1" id="KW-1133">Transmembrane helix</keyword>
<reference evidence="2" key="1">
    <citation type="submission" date="2020-07" db="EMBL/GenBank/DDBJ databases">
        <title>Methanobacterium. sp. MethCan genome.</title>
        <authorList>
            <person name="Postec A."/>
            <person name="Quemeneur M."/>
        </authorList>
    </citation>
    <scope>NUCLEOTIDE SEQUENCE</scope>
    <source>
        <strain evidence="2">MethCAN</strain>
    </source>
</reference>
<dbReference type="KEGG" id="meme:HYG87_00970"/>
<evidence type="ECO:0000256" key="1">
    <source>
        <dbReference type="SAM" id="Phobius"/>
    </source>
</evidence>